<organism evidence="7 8">
    <name type="scientific">Cottoperca gobio</name>
    <name type="common">Frogmouth</name>
    <name type="synonym">Aphritis gobio</name>
    <dbReference type="NCBI Taxonomy" id="56716"/>
    <lineage>
        <taxon>Eukaryota</taxon>
        <taxon>Metazoa</taxon>
        <taxon>Chordata</taxon>
        <taxon>Craniata</taxon>
        <taxon>Vertebrata</taxon>
        <taxon>Euteleostomi</taxon>
        <taxon>Actinopterygii</taxon>
        <taxon>Neopterygii</taxon>
        <taxon>Teleostei</taxon>
        <taxon>Neoteleostei</taxon>
        <taxon>Acanthomorphata</taxon>
        <taxon>Eupercaria</taxon>
        <taxon>Perciformes</taxon>
        <taxon>Notothenioidei</taxon>
        <taxon>Bovichtidae</taxon>
        <taxon>Cottoperca</taxon>
    </lineage>
</organism>
<dbReference type="Proteomes" id="UP000504630">
    <property type="component" value="Chromosome 15"/>
</dbReference>
<feature type="transmembrane region" description="Helical" evidence="4">
    <location>
        <begin position="262"/>
        <end position="283"/>
    </location>
</feature>
<feature type="chain" id="PRO_5026713169" evidence="5">
    <location>
        <begin position="20"/>
        <end position="406"/>
    </location>
</feature>
<feature type="domain" description="Immunoglobulin" evidence="6">
    <location>
        <begin position="131"/>
        <end position="215"/>
    </location>
</feature>
<dbReference type="RefSeq" id="XP_029305375.1">
    <property type="nucleotide sequence ID" value="XM_029449515.1"/>
</dbReference>
<keyword evidence="7" id="KW-1185">Reference proteome</keyword>
<sequence length="406" mass="45064">MAVHLIFLLILTGLTGSHSITTVSKVSVKAGDSITIPCLYESKYINDVKYLCKGSVWSSCSTEIRTDSQSSSEKFSISDDKIQEIFTVTIKDVTNKDTDYWCAVDVNGGLDDKMYFQLAATEGTPLLSVVNQEITGFKGEEITIQCHGRFAIKWCKLGSSCVTGLSGSIDGTGVTIRWRSLRVFTVTMSGLRTESSGWYSCVKVDFQMPVHVTVTDRPITTTPAMTRSLTTLSTTPNTIQTGRAITTAKTGQDGASIDIKSLIISLSLLLSVVMMALFIWFMLRKHKKTKAESSAPTTVRRIHSIQRQDLRKSSDICFVPSTHAEEEVTHCEVKHKRKTSSRDQEDATYCNVGNMRKTSVQKLCSESDVDLMYSSVTTIKQKNIKRVEAEDQDVTYSTLAQQHQHI</sequence>
<dbReference type="SMART" id="SM00409">
    <property type="entry name" value="IG"/>
    <property type="match status" value="2"/>
</dbReference>
<dbReference type="SUPFAM" id="SSF48726">
    <property type="entry name" value="Immunoglobulin"/>
    <property type="match status" value="2"/>
</dbReference>
<dbReference type="PANTHER" id="PTHR11860:SF118">
    <property type="entry name" value="CMRF35-LIKE MOLECULE 3-RELATED"/>
    <property type="match status" value="1"/>
</dbReference>
<protein>
    <submittedName>
        <fullName evidence="8">Uncharacterized protein LOC115019855 isoform X1</fullName>
    </submittedName>
</protein>
<dbReference type="PANTHER" id="PTHR11860">
    <property type="entry name" value="POLYMERIC-IMMUNOGLOBULIN RECEPTOR"/>
    <property type="match status" value="1"/>
</dbReference>
<evidence type="ECO:0000259" key="6">
    <source>
        <dbReference type="SMART" id="SM00409"/>
    </source>
</evidence>
<dbReference type="GO" id="GO:0005886">
    <property type="term" value="C:plasma membrane"/>
    <property type="evidence" value="ECO:0007669"/>
    <property type="project" value="TreeGrafter"/>
</dbReference>
<feature type="signal peptide" evidence="5">
    <location>
        <begin position="1"/>
        <end position="19"/>
    </location>
</feature>
<evidence type="ECO:0000256" key="5">
    <source>
        <dbReference type="SAM" id="SignalP"/>
    </source>
</evidence>
<dbReference type="OrthoDB" id="8920197at2759"/>
<dbReference type="GO" id="GO:0004888">
    <property type="term" value="F:transmembrane signaling receptor activity"/>
    <property type="evidence" value="ECO:0007669"/>
    <property type="project" value="TreeGrafter"/>
</dbReference>
<proteinExistence type="predicted"/>
<dbReference type="InterPro" id="IPR050671">
    <property type="entry name" value="CD300_family_receptors"/>
</dbReference>
<accession>A0A6J2R7P0</accession>
<dbReference type="GeneID" id="115019855"/>
<dbReference type="KEGG" id="cgob:115019855"/>
<evidence type="ECO:0000313" key="7">
    <source>
        <dbReference type="Proteomes" id="UP000504630"/>
    </source>
</evidence>
<keyword evidence="3 4" id="KW-0472">Membrane</keyword>
<evidence type="ECO:0000313" key="8">
    <source>
        <dbReference type="RefSeq" id="XP_029305375.1"/>
    </source>
</evidence>
<dbReference type="InterPro" id="IPR003599">
    <property type="entry name" value="Ig_sub"/>
</dbReference>
<keyword evidence="4" id="KW-1133">Transmembrane helix</keyword>
<dbReference type="AlphaFoldDB" id="A0A6J2R7P0"/>
<dbReference type="InterPro" id="IPR036179">
    <property type="entry name" value="Ig-like_dom_sf"/>
</dbReference>
<name>A0A6J2R7P0_COTGO</name>
<evidence type="ECO:0000256" key="3">
    <source>
        <dbReference type="ARBA" id="ARBA00023136"/>
    </source>
</evidence>
<comment type="subcellular location">
    <subcellularLocation>
        <location evidence="1">Membrane</location>
    </subcellularLocation>
</comment>
<feature type="domain" description="Immunoglobulin" evidence="6">
    <location>
        <begin position="23"/>
        <end position="121"/>
    </location>
</feature>
<dbReference type="InterPro" id="IPR013783">
    <property type="entry name" value="Ig-like_fold"/>
</dbReference>
<keyword evidence="5" id="KW-0732">Signal</keyword>
<keyword evidence="2 4" id="KW-0812">Transmembrane</keyword>
<evidence type="ECO:0000256" key="1">
    <source>
        <dbReference type="ARBA" id="ARBA00004370"/>
    </source>
</evidence>
<dbReference type="Gene3D" id="2.60.40.10">
    <property type="entry name" value="Immunoglobulins"/>
    <property type="match status" value="2"/>
</dbReference>
<dbReference type="InParanoid" id="A0A6J2R7P0"/>
<evidence type="ECO:0000256" key="4">
    <source>
        <dbReference type="SAM" id="Phobius"/>
    </source>
</evidence>
<evidence type="ECO:0000256" key="2">
    <source>
        <dbReference type="ARBA" id="ARBA00022692"/>
    </source>
</evidence>
<gene>
    <name evidence="8" type="primary">LOC115019855</name>
</gene>
<reference evidence="8" key="1">
    <citation type="submission" date="2025-08" db="UniProtKB">
        <authorList>
            <consortium name="RefSeq"/>
        </authorList>
    </citation>
    <scope>IDENTIFICATION</scope>
</reference>